<keyword evidence="3" id="KW-0804">Transcription</keyword>
<accession>A0A173R5J0</accession>
<dbReference type="PANTHER" id="PTHR46797:SF23">
    <property type="entry name" value="HTH-TYPE TRANSCRIPTIONAL REGULATOR SUTR"/>
    <property type="match status" value="1"/>
</dbReference>
<dbReference type="PROSITE" id="PS50943">
    <property type="entry name" value="HTH_CROC1"/>
    <property type="match status" value="1"/>
</dbReference>
<dbReference type="InterPro" id="IPR010982">
    <property type="entry name" value="Lambda_DNA-bd_dom_sf"/>
</dbReference>
<dbReference type="InterPro" id="IPR050807">
    <property type="entry name" value="TransReg_Diox_bact_type"/>
</dbReference>
<sequence length="86" mass="9668">MEITVKVNYKNEKLQKLRQAAGLSQSQLAEAAGVNVRMYQKYEQGDRDISKAQLSTLLRICKALSCKLSDIVTDAETSELLAEYEK</sequence>
<evidence type="ECO:0000256" key="3">
    <source>
        <dbReference type="ARBA" id="ARBA00023163"/>
    </source>
</evidence>
<evidence type="ECO:0000259" key="4">
    <source>
        <dbReference type="PROSITE" id="PS50943"/>
    </source>
</evidence>
<evidence type="ECO:0000313" key="6">
    <source>
        <dbReference type="Proteomes" id="UP000095673"/>
    </source>
</evidence>
<evidence type="ECO:0000256" key="1">
    <source>
        <dbReference type="ARBA" id="ARBA00023015"/>
    </source>
</evidence>
<dbReference type="PANTHER" id="PTHR46797">
    <property type="entry name" value="HTH-TYPE TRANSCRIPTIONAL REGULATOR"/>
    <property type="match status" value="1"/>
</dbReference>
<dbReference type="RefSeq" id="WP_004220730.1">
    <property type="nucleotide sequence ID" value="NZ_CYXM01000001.1"/>
</dbReference>
<evidence type="ECO:0000256" key="2">
    <source>
        <dbReference type="ARBA" id="ARBA00023125"/>
    </source>
</evidence>
<gene>
    <name evidence="5" type="ORF">ERS852580_00260</name>
</gene>
<keyword evidence="1" id="KW-0805">Transcription regulation</keyword>
<dbReference type="AlphaFoldDB" id="A0A173R5J0"/>
<keyword evidence="2" id="KW-0238">DNA-binding</keyword>
<dbReference type="GO" id="GO:0003677">
    <property type="term" value="F:DNA binding"/>
    <property type="evidence" value="ECO:0007669"/>
    <property type="project" value="UniProtKB-KW"/>
</dbReference>
<dbReference type="InterPro" id="IPR001387">
    <property type="entry name" value="Cro/C1-type_HTH"/>
</dbReference>
<dbReference type="Proteomes" id="UP000095673">
    <property type="component" value="Unassembled WGS sequence"/>
</dbReference>
<dbReference type="Pfam" id="PF01381">
    <property type="entry name" value="HTH_3"/>
    <property type="match status" value="1"/>
</dbReference>
<proteinExistence type="predicted"/>
<organism evidence="5 6">
    <name type="scientific">Agathobacter rectalis</name>
    <dbReference type="NCBI Taxonomy" id="39491"/>
    <lineage>
        <taxon>Bacteria</taxon>
        <taxon>Bacillati</taxon>
        <taxon>Bacillota</taxon>
        <taxon>Clostridia</taxon>
        <taxon>Lachnospirales</taxon>
        <taxon>Lachnospiraceae</taxon>
        <taxon>Agathobacter</taxon>
    </lineage>
</organism>
<protein>
    <submittedName>
        <fullName evidence="5">Anaerobic benzoate catabolism transcriptional regulator</fullName>
    </submittedName>
</protein>
<dbReference type="GO" id="GO:0005829">
    <property type="term" value="C:cytosol"/>
    <property type="evidence" value="ECO:0007669"/>
    <property type="project" value="TreeGrafter"/>
</dbReference>
<dbReference type="SUPFAM" id="SSF47413">
    <property type="entry name" value="lambda repressor-like DNA-binding domains"/>
    <property type="match status" value="1"/>
</dbReference>
<dbReference type="GO" id="GO:0003700">
    <property type="term" value="F:DNA-binding transcription factor activity"/>
    <property type="evidence" value="ECO:0007669"/>
    <property type="project" value="TreeGrafter"/>
</dbReference>
<dbReference type="OrthoDB" id="1956161at2"/>
<dbReference type="EMBL" id="CYXM01000001">
    <property type="protein sequence ID" value="CUM72708.1"/>
    <property type="molecule type" value="Genomic_DNA"/>
</dbReference>
<dbReference type="SMART" id="SM00530">
    <property type="entry name" value="HTH_XRE"/>
    <property type="match status" value="1"/>
</dbReference>
<name>A0A173R5J0_9FIRM</name>
<evidence type="ECO:0000313" key="5">
    <source>
        <dbReference type="EMBL" id="CUM72708.1"/>
    </source>
</evidence>
<dbReference type="Gene3D" id="1.10.260.40">
    <property type="entry name" value="lambda repressor-like DNA-binding domains"/>
    <property type="match status" value="1"/>
</dbReference>
<dbReference type="CDD" id="cd00093">
    <property type="entry name" value="HTH_XRE"/>
    <property type="match status" value="1"/>
</dbReference>
<reference evidence="5 6" key="1">
    <citation type="submission" date="2015-09" db="EMBL/GenBank/DDBJ databases">
        <authorList>
            <consortium name="Pathogen Informatics"/>
        </authorList>
    </citation>
    <scope>NUCLEOTIDE SEQUENCE [LARGE SCALE GENOMIC DNA]</scope>
    <source>
        <strain evidence="5 6">2789STDY5834968</strain>
    </source>
</reference>
<feature type="domain" description="HTH cro/C1-type" evidence="4">
    <location>
        <begin position="14"/>
        <end position="71"/>
    </location>
</feature>